<reference evidence="3" key="1">
    <citation type="submission" date="2020-01" db="EMBL/GenBank/DDBJ databases">
        <title>Sphingomonas sp. strain CSW-10.</title>
        <authorList>
            <person name="Chen W.-M."/>
        </authorList>
    </citation>
    <scope>NUCLEOTIDE SEQUENCE [LARGE SCALE GENOMIC DNA]</scope>
    <source>
        <strain evidence="3">FSY-8</strain>
    </source>
</reference>
<evidence type="ECO:0000313" key="3">
    <source>
        <dbReference type="Proteomes" id="UP000753724"/>
    </source>
</evidence>
<dbReference type="Proteomes" id="UP000753724">
    <property type="component" value="Unassembled WGS sequence"/>
</dbReference>
<accession>A0ABW9XHI2</accession>
<dbReference type="EMBL" id="JAAAPO010000007">
    <property type="protein sequence ID" value="NBC38005.1"/>
    <property type="molecule type" value="Genomic_DNA"/>
</dbReference>
<keyword evidence="3" id="KW-1185">Reference proteome</keyword>
<organism evidence="2 3">
    <name type="scientific">Novosphingobium ovatum</name>
    <dbReference type="NCBI Taxonomy" id="1908523"/>
    <lineage>
        <taxon>Bacteria</taxon>
        <taxon>Pseudomonadati</taxon>
        <taxon>Pseudomonadota</taxon>
        <taxon>Alphaproteobacteria</taxon>
        <taxon>Sphingomonadales</taxon>
        <taxon>Sphingomonadaceae</taxon>
        <taxon>Novosphingobium</taxon>
    </lineage>
</organism>
<name>A0ABW9XHI2_9SPHN</name>
<gene>
    <name evidence="2" type="ORF">GTZ99_15730</name>
</gene>
<evidence type="ECO:0000313" key="2">
    <source>
        <dbReference type="EMBL" id="NBC38005.1"/>
    </source>
</evidence>
<comment type="caution">
    <text evidence="2">The sequence shown here is derived from an EMBL/GenBank/DDBJ whole genome shotgun (WGS) entry which is preliminary data.</text>
</comment>
<feature type="region of interest" description="Disordered" evidence="1">
    <location>
        <begin position="1"/>
        <end position="31"/>
    </location>
</feature>
<dbReference type="RefSeq" id="WP_161720589.1">
    <property type="nucleotide sequence ID" value="NZ_JAAAPO010000007.1"/>
</dbReference>
<proteinExistence type="predicted"/>
<evidence type="ECO:0000256" key="1">
    <source>
        <dbReference type="SAM" id="MobiDB-lite"/>
    </source>
</evidence>
<sequence length="139" mass="15391">MSPSKPPFDDKKPPVPRKPRRNGRERDDAQTTAALEAAAAATRCDCAFRCTALLAAQCLYRKTLDMLSRADIDAEQNPSQLLPPLAQLVARLKSGDGHLLAAEFAVALRDGDTDEMLDACHRIIDLTTRIEEEQEKRPH</sequence>
<protein>
    <submittedName>
        <fullName evidence="2">Uncharacterized protein</fullName>
    </submittedName>
</protein>